<sequence length="174" mass="18580">MKRSHRLAVILALALGVVGADGALQSDRGVVHTTAVSAPALAASTQSAERVRLYSSKPVSVWRREQGQPLSSLAAASDRLMATITRGDFAGMHAVCRDVTAINQRIRASLPTPDRALTAALRQLTVHLDDLTTHCSTLSLTSPFSEFGRLNDDFKGAARSFAAAKFLLKGTEPR</sequence>
<protein>
    <submittedName>
        <fullName evidence="3">Uncharacterized protein</fullName>
    </submittedName>
</protein>
<organism evidence="3 4">
    <name type="scientific">Mycolicibacterium fluoranthenivorans</name>
    <dbReference type="NCBI Taxonomy" id="258505"/>
    <lineage>
        <taxon>Bacteria</taxon>
        <taxon>Bacillati</taxon>
        <taxon>Actinomycetota</taxon>
        <taxon>Actinomycetes</taxon>
        <taxon>Mycobacteriales</taxon>
        <taxon>Mycobacteriaceae</taxon>
        <taxon>Mycolicibacterium</taxon>
    </lineage>
</organism>
<dbReference type="Proteomes" id="UP000199707">
    <property type="component" value="Unassembled WGS sequence"/>
</dbReference>
<dbReference type="Proteomes" id="UP000515498">
    <property type="component" value="Chromosome"/>
</dbReference>
<reference evidence="4" key="1">
    <citation type="submission" date="2016-10" db="EMBL/GenBank/DDBJ databases">
        <authorList>
            <person name="Varghese N."/>
            <person name="Submissions S."/>
        </authorList>
    </citation>
    <scope>NUCLEOTIDE SEQUENCE [LARGE SCALE GENOMIC DNA]</scope>
    <source>
        <strain evidence="4">UNC267MFSha1.1M11</strain>
    </source>
</reference>
<name>A0A1G4WKJ4_9MYCO</name>
<accession>A0A1G4WKJ4</accession>
<dbReference type="RefSeq" id="WP_090359332.1">
    <property type="nucleotide sequence ID" value="NZ_CP059894.1"/>
</dbReference>
<dbReference type="EMBL" id="FMUB01000007">
    <property type="protein sequence ID" value="SCX24192.1"/>
    <property type="molecule type" value="Genomic_DNA"/>
</dbReference>
<gene>
    <name evidence="2" type="ORF">HZU40_04085</name>
    <name evidence="3" type="ORF">SAMN02799620_03624</name>
</gene>
<evidence type="ECO:0000313" key="2">
    <source>
        <dbReference type="EMBL" id="QNJ93532.1"/>
    </source>
</evidence>
<evidence type="ECO:0000313" key="5">
    <source>
        <dbReference type="Proteomes" id="UP000515498"/>
    </source>
</evidence>
<dbReference type="AlphaFoldDB" id="A0A1G4WKJ4"/>
<proteinExistence type="predicted"/>
<feature type="chain" id="PRO_5036307129" evidence="1">
    <location>
        <begin position="23"/>
        <end position="174"/>
    </location>
</feature>
<evidence type="ECO:0000313" key="3">
    <source>
        <dbReference type="EMBL" id="SCX24192.1"/>
    </source>
</evidence>
<reference evidence="2 5" key="3">
    <citation type="submission" date="2020-07" db="EMBL/GenBank/DDBJ databases">
        <title>Draft genome sequence of four isobutane-metabolizing strains capable of cometabolically degrading diverse ether contaminants.</title>
        <authorList>
            <person name="Chen W."/>
            <person name="Faulkner N."/>
            <person name="Smith C."/>
            <person name="Hyman M."/>
        </authorList>
    </citation>
    <scope>NUCLEOTIDE SEQUENCE [LARGE SCALE GENOMIC DNA]</scope>
    <source>
        <strain evidence="2 5">2A</strain>
    </source>
</reference>
<reference evidence="3" key="2">
    <citation type="submission" date="2016-10" db="EMBL/GenBank/DDBJ databases">
        <authorList>
            <person name="de Groot N.N."/>
        </authorList>
    </citation>
    <scope>NUCLEOTIDE SEQUENCE [LARGE SCALE GENOMIC DNA]</scope>
    <source>
        <strain evidence="3">UNC267MFSha1.1M11</strain>
    </source>
</reference>
<feature type="signal peptide" evidence="1">
    <location>
        <begin position="1"/>
        <end position="22"/>
    </location>
</feature>
<evidence type="ECO:0000313" key="4">
    <source>
        <dbReference type="Proteomes" id="UP000199707"/>
    </source>
</evidence>
<evidence type="ECO:0000256" key="1">
    <source>
        <dbReference type="SAM" id="SignalP"/>
    </source>
</evidence>
<keyword evidence="1" id="KW-0732">Signal</keyword>
<dbReference type="EMBL" id="CP059894">
    <property type="protein sequence ID" value="QNJ93532.1"/>
    <property type="molecule type" value="Genomic_DNA"/>
</dbReference>
<dbReference type="KEGG" id="mflu:HZU40_04085"/>